<evidence type="ECO:0000313" key="1">
    <source>
        <dbReference type="EMBL" id="PYI17072.1"/>
    </source>
</evidence>
<evidence type="ECO:0000313" key="2">
    <source>
        <dbReference type="Proteomes" id="UP000249829"/>
    </source>
</evidence>
<reference evidence="1 2" key="1">
    <citation type="submission" date="2018-02" db="EMBL/GenBank/DDBJ databases">
        <title>The genomes of Aspergillus section Nigri reveals drivers in fungal speciation.</title>
        <authorList>
            <consortium name="DOE Joint Genome Institute"/>
            <person name="Vesth T.C."/>
            <person name="Nybo J."/>
            <person name="Theobald S."/>
            <person name="Brandl J."/>
            <person name="Frisvad J.C."/>
            <person name="Nielsen K.F."/>
            <person name="Lyhne E.K."/>
            <person name="Kogle M.E."/>
            <person name="Kuo A."/>
            <person name="Riley R."/>
            <person name="Clum A."/>
            <person name="Nolan M."/>
            <person name="Lipzen A."/>
            <person name="Salamov A."/>
            <person name="Henrissat B."/>
            <person name="Wiebenga A."/>
            <person name="De vries R.P."/>
            <person name="Grigoriev I.V."/>
            <person name="Mortensen U.H."/>
            <person name="Andersen M.R."/>
            <person name="Baker S.E."/>
        </authorList>
    </citation>
    <scope>NUCLEOTIDE SEQUENCE [LARGE SCALE GENOMIC DNA]</scope>
    <source>
        <strain evidence="1 2">CBS 115571</strain>
    </source>
</reference>
<organism evidence="1 2">
    <name type="scientific">Aspergillus violaceofuscus (strain CBS 115571)</name>
    <dbReference type="NCBI Taxonomy" id="1450538"/>
    <lineage>
        <taxon>Eukaryota</taxon>
        <taxon>Fungi</taxon>
        <taxon>Dikarya</taxon>
        <taxon>Ascomycota</taxon>
        <taxon>Pezizomycotina</taxon>
        <taxon>Eurotiomycetes</taxon>
        <taxon>Eurotiomycetidae</taxon>
        <taxon>Eurotiales</taxon>
        <taxon>Aspergillaceae</taxon>
        <taxon>Aspergillus</taxon>
    </lineage>
</organism>
<dbReference type="Proteomes" id="UP000249829">
    <property type="component" value="Unassembled WGS sequence"/>
</dbReference>
<protein>
    <submittedName>
        <fullName evidence="1">Uncharacterized protein</fullName>
    </submittedName>
</protein>
<dbReference type="EMBL" id="KZ825161">
    <property type="protein sequence ID" value="PYI17072.1"/>
    <property type="molecule type" value="Genomic_DNA"/>
</dbReference>
<dbReference type="PANTHER" id="PTHR36986">
    <property type="entry name" value="UPF0643 PROTEIN PB2B2.08"/>
    <property type="match status" value="1"/>
</dbReference>
<dbReference type="AlphaFoldDB" id="A0A2V5H4Z6"/>
<proteinExistence type="predicted"/>
<gene>
    <name evidence="1" type="ORF">BO99DRAFT_464303</name>
</gene>
<name>A0A2V5H4Z6_ASPV1</name>
<accession>A0A2V5H4Z6</accession>
<dbReference type="PANTHER" id="PTHR36986:SF1">
    <property type="entry name" value="UPF0643 PROTEIN PB2B2.08"/>
    <property type="match status" value="1"/>
</dbReference>
<keyword evidence="2" id="KW-1185">Reference proteome</keyword>
<dbReference type="OMA" id="VWRSRED"/>
<sequence>MAPQIGKPLYPTSDTESAEEEARAILPTKTPTPFQLNHHSLITTDFDALRFHAAAALQLRLSPTLKPATATATAAAAAAAAAPLPTDTHLIVSPYNQPGHLLDLRRLDRANQLLAQALTILQPTRPDYATAPYTESFNWAAVFELLRQLVALESQDEAGAAAPGGAGTWPAQSFYVVTFRSRLRADADGERLHLLDAHSHQEAMASGGLLKYWFGSKDAEHRNLATCIWRSREDARLGGLGPWHKKARGAAREMYESIEFSTLRLTVGEGVGDWEFGEWVDGNLKGE</sequence>